<evidence type="ECO:0000313" key="3">
    <source>
        <dbReference type="Proteomes" id="UP000306628"/>
    </source>
</evidence>
<dbReference type="InterPro" id="IPR002560">
    <property type="entry name" value="Transposase_DDE"/>
</dbReference>
<comment type="caution">
    <text evidence="2">The sequence shown here is derived from an EMBL/GenBank/DDBJ whole genome shotgun (WGS) entry which is preliminary data.</text>
</comment>
<feature type="domain" description="Transposase IS204/IS1001/IS1096/IS1165 DDE" evidence="1">
    <location>
        <begin position="12"/>
        <end position="66"/>
    </location>
</feature>
<protein>
    <submittedName>
        <fullName evidence="2">Transposase</fullName>
    </submittedName>
</protein>
<dbReference type="Pfam" id="PF01610">
    <property type="entry name" value="DDE_Tnp_ISL3"/>
    <property type="match status" value="1"/>
</dbReference>
<dbReference type="RefSeq" id="WP_138690112.1">
    <property type="nucleotide sequence ID" value="NZ_JBHSAZ010000014.1"/>
</dbReference>
<accession>A0A5S4GR71</accession>
<name>A0A5S4GR71_9ACTN</name>
<reference evidence="2 3" key="1">
    <citation type="submission" date="2019-05" db="EMBL/GenBank/DDBJ databases">
        <title>Draft genome sequence of Nonomuraea zeae DSM 100528.</title>
        <authorList>
            <person name="Saricaoglu S."/>
            <person name="Isik K."/>
        </authorList>
    </citation>
    <scope>NUCLEOTIDE SEQUENCE [LARGE SCALE GENOMIC DNA]</scope>
    <source>
        <strain evidence="2 3">DSM 100528</strain>
    </source>
</reference>
<gene>
    <name evidence="2" type="ORF">ETD85_13970</name>
</gene>
<dbReference type="OrthoDB" id="3238779at2"/>
<sequence>MLTGRVDHSCDGQEWERRVSRVAIDTCVIFKAAVRAGSPHALLVVDHFHVVQLTDAAPTEVRRRVSVQV</sequence>
<dbReference type="Proteomes" id="UP000306628">
    <property type="component" value="Unassembled WGS sequence"/>
</dbReference>
<evidence type="ECO:0000259" key="1">
    <source>
        <dbReference type="Pfam" id="PF01610"/>
    </source>
</evidence>
<proteinExistence type="predicted"/>
<organism evidence="2 3">
    <name type="scientific">Nonomuraea zeae</name>
    <dbReference type="NCBI Taxonomy" id="1642303"/>
    <lineage>
        <taxon>Bacteria</taxon>
        <taxon>Bacillati</taxon>
        <taxon>Actinomycetota</taxon>
        <taxon>Actinomycetes</taxon>
        <taxon>Streptosporangiales</taxon>
        <taxon>Streptosporangiaceae</taxon>
        <taxon>Nonomuraea</taxon>
    </lineage>
</organism>
<evidence type="ECO:0000313" key="2">
    <source>
        <dbReference type="EMBL" id="TMR35377.1"/>
    </source>
</evidence>
<keyword evidence="3" id="KW-1185">Reference proteome</keyword>
<dbReference type="AlphaFoldDB" id="A0A5S4GR71"/>
<dbReference type="EMBL" id="VCKX01000034">
    <property type="protein sequence ID" value="TMR35377.1"/>
    <property type="molecule type" value="Genomic_DNA"/>
</dbReference>